<keyword evidence="3" id="KW-1185">Reference proteome</keyword>
<evidence type="ECO:0000313" key="3">
    <source>
        <dbReference type="Proteomes" id="UP000796761"/>
    </source>
</evidence>
<dbReference type="AlphaFoldDB" id="A0A8K1DAP3"/>
<dbReference type="SUPFAM" id="SSF53098">
    <property type="entry name" value="Ribonuclease H-like"/>
    <property type="match status" value="1"/>
</dbReference>
<organism evidence="2 3">
    <name type="scientific">Zosterops borbonicus</name>
    <dbReference type="NCBI Taxonomy" id="364589"/>
    <lineage>
        <taxon>Eukaryota</taxon>
        <taxon>Metazoa</taxon>
        <taxon>Chordata</taxon>
        <taxon>Craniata</taxon>
        <taxon>Vertebrata</taxon>
        <taxon>Euteleostomi</taxon>
        <taxon>Archelosauria</taxon>
        <taxon>Archosauria</taxon>
        <taxon>Dinosauria</taxon>
        <taxon>Saurischia</taxon>
        <taxon>Theropoda</taxon>
        <taxon>Coelurosauria</taxon>
        <taxon>Aves</taxon>
        <taxon>Neognathae</taxon>
        <taxon>Neoaves</taxon>
        <taxon>Telluraves</taxon>
        <taxon>Australaves</taxon>
        <taxon>Passeriformes</taxon>
        <taxon>Sylvioidea</taxon>
        <taxon>Zosteropidae</taxon>
        <taxon>Zosterops</taxon>
    </lineage>
</organism>
<dbReference type="InterPro" id="IPR045345">
    <property type="entry name" value="Gag_p24_C"/>
</dbReference>
<dbReference type="InterPro" id="IPR001584">
    <property type="entry name" value="Integrase_cat-core"/>
</dbReference>
<dbReference type="OrthoDB" id="416454at2759"/>
<feature type="domain" description="Integrase catalytic" evidence="1">
    <location>
        <begin position="124"/>
        <end position="224"/>
    </location>
</feature>
<dbReference type="GO" id="GO:0015074">
    <property type="term" value="P:DNA integration"/>
    <property type="evidence" value="ECO:0007669"/>
    <property type="project" value="InterPro"/>
</dbReference>
<dbReference type="Pfam" id="PF00665">
    <property type="entry name" value="rve"/>
    <property type="match status" value="1"/>
</dbReference>
<evidence type="ECO:0000259" key="1">
    <source>
        <dbReference type="PROSITE" id="PS50994"/>
    </source>
</evidence>
<dbReference type="Gene3D" id="1.10.1200.30">
    <property type="match status" value="1"/>
</dbReference>
<protein>
    <recommendedName>
        <fullName evidence="1">Integrase catalytic domain-containing protein</fullName>
    </recommendedName>
</protein>
<dbReference type="SUPFAM" id="SSF47353">
    <property type="entry name" value="Retrovirus capsid dimerization domain-like"/>
    <property type="match status" value="1"/>
</dbReference>
<proteinExistence type="predicted"/>
<sequence>ANRKWKAAVWNPTQQVAQATEGQEKLTVKVRHVNAHIPKSRANENHHNNEQVDKAAKVKVSQVDLNWPHKGELFLARWAHDASGHQRRDVTYRWARDRGVDLTMDSISQVIHNCETCAAIKQAKRVKPLWYGGRWLKYRYGEACQIDYIPFPQTCQRMPYVLTMVEATTRWLKTYPVPHATARNTILGLEKQVLWRHGTPEKIESDNETHFKNSLINTWAREHGQLWSHLPLWKSCLSESFLILLNLLCWIYIDQSREAFDAMGIETNDDEVECLWVRIKGKANKADILLGVCYHPPNQVDNLVYKQLENLSGSPTLVVVGDLNLPDICWELNIPEKRQSRKFLECVKDNFLLQLLYSHNMLQQRQQSDISREEDEMDSKEKDEIDQIIAILSRFTPKYDQIDHKLIKFLKAEITESGWAVTPVNQDNCPPELVDGVREQNGPSVIQEEAVRELLRCLDVHKSTGPDEIHPRAMRELADELAKLLSIIYQQSWLTSEVPDDWKMANVMPIHKRGGKEDPGNYRPVSLTSVPGKVTLLVDAGKAMDVVYLDASKAFDTVSHSILLEKLAAHGLDRLRTVWLESAQVERDLEALVSSRLNMSQQCAQVAKRANGILACIRNTVASRTREVIRPLYLALVRPHLDSCVQFWAPLFRKDVEMLEHIQRRAMRLGRDLEHKPYEEQLRELELFSLEERSLRDDLITLYNYLQGGCSQLMGMDQHSQPDTQARGIPQEVLDDIRDDVYCAFNKVPNASKLQKVFTSITQGAKEPYIQFIDRLREALDKQVAHQEACDIILLKLAIENADSECQKVLRPLKNPTIIEIVEAL</sequence>
<evidence type="ECO:0000313" key="2">
    <source>
        <dbReference type="EMBL" id="TRZ08247.1"/>
    </source>
</evidence>
<dbReference type="GO" id="GO:0003676">
    <property type="term" value="F:nucleic acid binding"/>
    <property type="evidence" value="ECO:0007669"/>
    <property type="project" value="InterPro"/>
</dbReference>
<comment type="caution">
    <text evidence="2">The sequence shown here is derived from an EMBL/GenBank/DDBJ whole genome shotgun (WGS) entry which is preliminary data.</text>
</comment>
<dbReference type="Proteomes" id="UP000796761">
    <property type="component" value="Unassembled WGS sequence"/>
</dbReference>
<accession>A0A8K1DAP3</accession>
<dbReference type="Pfam" id="PF19317">
    <property type="entry name" value="Gag_p24_C"/>
    <property type="match status" value="1"/>
</dbReference>
<dbReference type="PROSITE" id="PS50994">
    <property type="entry name" value="INTEGRASE"/>
    <property type="match status" value="1"/>
</dbReference>
<dbReference type="InterPro" id="IPR036691">
    <property type="entry name" value="Endo/exonu/phosph_ase_sf"/>
</dbReference>
<dbReference type="EMBL" id="SWJQ01001419">
    <property type="protein sequence ID" value="TRZ08247.1"/>
    <property type="molecule type" value="Genomic_DNA"/>
</dbReference>
<dbReference type="Gene3D" id="3.30.420.10">
    <property type="entry name" value="Ribonuclease H-like superfamily/Ribonuclease H"/>
    <property type="match status" value="1"/>
</dbReference>
<reference evidence="2" key="1">
    <citation type="submission" date="2019-04" db="EMBL/GenBank/DDBJ databases">
        <title>Genome assembly of Zosterops borbonicus 15179.</title>
        <authorList>
            <person name="Leroy T."/>
            <person name="Anselmetti Y."/>
            <person name="Tilak M.-K."/>
            <person name="Nabholz B."/>
        </authorList>
    </citation>
    <scope>NUCLEOTIDE SEQUENCE</scope>
    <source>
        <strain evidence="2">HGM_15179</strain>
        <tissue evidence="2">Muscle</tissue>
    </source>
</reference>
<dbReference type="InterPro" id="IPR012337">
    <property type="entry name" value="RNaseH-like_sf"/>
</dbReference>
<dbReference type="InterPro" id="IPR036397">
    <property type="entry name" value="RNaseH_sf"/>
</dbReference>
<dbReference type="PANTHER" id="PTHR33332">
    <property type="entry name" value="REVERSE TRANSCRIPTASE DOMAIN-CONTAINING PROTEIN"/>
    <property type="match status" value="1"/>
</dbReference>
<name>A0A8K1DAP3_9PASS</name>
<dbReference type="InterPro" id="IPR008916">
    <property type="entry name" value="Retrov_capsid_C"/>
</dbReference>
<feature type="non-terminal residue" evidence="2">
    <location>
        <position position="825"/>
    </location>
</feature>
<dbReference type="Gene3D" id="3.60.10.10">
    <property type="entry name" value="Endonuclease/exonuclease/phosphatase"/>
    <property type="match status" value="1"/>
</dbReference>
<gene>
    <name evidence="2" type="ORF">HGM15179_018861</name>
</gene>